<reference evidence="1" key="1">
    <citation type="submission" date="2016-10" db="EMBL/GenBank/DDBJ databases">
        <title>CRISPR-Cas defence system in Roseofilum reptotaenium: evidence of a bacteriophage-cyanobacterium arms race in the coral black band disease.</title>
        <authorList>
            <person name="Buerger P."/>
            <person name="Wood-Charlson E.M."/>
            <person name="Weynberg K.D."/>
            <person name="Willis B."/>
            <person name="Van Oppen M.J."/>
        </authorList>
    </citation>
    <scope>NUCLEOTIDE SEQUENCE [LARGE SCALE GENOMIC DNA]</scope>
    <source>
        <strain evidence="1">AO1-A</strain>
    </source>
</reference>
<dbReference type="EMBL" id="MLAW01000005">
    <property type="protein sequence ID" value="OJJ26687.1"/>
    <property type="molecule type" value="Genomic_DNA"/>
</dbReference>
<dbReference type="Proteomes" id="UP000183940">
    <property type="component" value="Unassembled WGS sequence"/>
</dbReference>
<gene>
    <name evidence="1" type="ORF">BI308_04735</name>
</gene>
<proteinExistence type="predicted"/>
<dbReference type="STRING" id="1925591.BI308_04735"/>
<name>A0A1L9QVQ9_9CYAN</name>
<evidence type="ECO:0000313" key="2">
    <source>
        <dbReference type="Proteomes" id="UP000183940"/>
    </source>
</evidence>
<sequence length="114" mass="13418">MVLFPISEELEKSRDAILYSPDFALLRTILKSHFPNLGDKIFLLHWIPEPDMDFYTLLIDGEYRVEVHLSKEPNVTNPDFFKVTTVVDFLKQKPKMSKRSRREFESAIKLSKTE</sequence>
<accession>A0A1L9QVQ9</accession>
<comment type="caution">
    <text evidence="1">The sequence shown here is derived from an EMBL/GenBank/DDBJ whole genome shotgun (WGS) entry which is preliminary data.</text>
</comment>
<organism evidence="1 2">
    <name type="scientific">Roseofilum reptotaenium AO1-A</name>
    <dbReference type="NCBI Taxonomy" id="1925591"/>
    <lineage>
        <taxon>Bacteria</taxon>
        <taxon>Bacillati</taxon>
        <taxon>Cyanobacteriota</taxon>
        <taxon>Cyanophyceae</taxon>
        <taxon>Desertifilales</taxon>
        <taxon>Desertifilaceae</taxon>
        <taxon>Roseofilum</taxon>
    </lineage>
</organism>
<evidence type="ECO:0000313" key="1">
    <source>
        <dbReference type="EMBL" id="OJJ26687.1"/>
    </source>
</evidence>
<keyword evidence="2" id="KW-1185">Reference proteome</keyword>
<protein>
    <submittedName>
        <fullName evidence="1">Uncharacterized protein</fullName>
    </submittedName>
</protein>
<dbReference type="AlphaFoldDB" id="A0A1L9QVQ9"/>